<accession>A0A3M8Q6H1</accession>
<dbReference type="RefSeq" id="WP_123095215.1">
    <property type="nucleotide sequence ID" value="NZ_RIZG01000003.1"/>
</dbReference>
<dbReference type="EMBL" id="RIZG01000003">
    <property type="protein sequence ID" value="RNF51643.1"/>
    <property type="molecule type" value="Genomic_DNA"/>
</dbReference>
<evidence type="ECO:0000313" key="1">
    <source>
        <dbReference type="EMBL" id="RNF51643.1"/>
    </source>
</evidence>
<gene>
    <name evidence="1" type="ORF">EBI00_07050</name>
</gene>
<dbReference type="InterPro" id="IPR036271">
    <property type="entry name" value="Tet_transcr_reg_TetR-rel_C_sf"/>
</dbReference>
<dbReference type="SUPFAM" id="SSF48498">
    <property type="entry name" value="Tetracyclin repressor-like, C-terminal domain"/>
    <property type="match status" value="1"/>
</dbReference>
<name>A0A3M8Q6H1_9GAMM</name>
<dbReference type="AlphaFoldDB" id="A0A3M8Q6H1"/>
<reference evidence="1 2" key="1">
    <citation type="journal article" date="2012" name="Int. J. Syst. Evol. Microbiol.">
        <title>Marinomonas hwangdonensis sp. nov., isolated from seawater.</title>
        <authorList>
            <person name="Jung Y.T."/>
            <person name="Oh T.K."/>
            <person name="Yoon J.H."/>
        </authorList>
    </citation>
    <scope>NUCLEOTIDE SEQUENCE [LARGE SCALE GENOMIC DNA]</scope>
    <source>
        <strain evidence="1 2">HDW-15</strain>
    </source>
</reference>
<dbReference type="OrthoDB" id="9809772at2"/>
<protein>
    <submittedName>
        <fullName evidence="1">Uncharacterized protein</fullName>
    </submittedName>
</protein>
<organism evidence="1 2">
    <name type="scientific">Marinomonas hwangdonensis</name>
    <dbReference type="NCBI Taxonomy" id="1053647"/>
    <lineage>
        <taxon>Bacteria</taxon>
        <taxon>Pseudomonadati</taxon>
        <taxon>Pseudomonadota</taxon>
        <taxon>Gammaproteobacteria</taxon>
        <taxon>Oceanospirillales</taxon>
        <taxon>Oceanospirillaceae</taxon>
        <taxon>Marinomonas</taxon>
    </lineage>
</organism>
<sequence length="78" mass="8948">MLTTDKCILPEEVCIALAAFYDVKIEWLTKVFMRLESIQEDHAKGRSIQFLSTLHGASVLVQATNQIEFYETAVEAWR</sequence>
<proteinExistence type="predicted"/>
<dbReference type="Gene3D" id="1.10.357.10">
    <property type="entry name" value="Tetracycline Repressor, domain 2"/>
    <property type="match status" value="1"/>
</dbReference>
<dbReference type="Proteomes" id="UP000280507">
    <property type="component" value="Unassembled WGS sequence"/>
</dbReference>
<keyword evidence="2" id="KW-1185">Reference proteome</keyword>
<evidence type="ECO:0000313" key="2">
    <source>
        <dbReference type="Proteomes" id="UP000280507"/>
    </source>
</evidence>
<comment type="caution">
    <text evidence="1">The sequence shown here is derived from an EMBL/GenBank/DDBJ whole genome shotgun (WGS) entry which is preliminary data.</text>
</comment>